<proteinExistence type="predicted"/>
<protein>
    <submittedName>
        <fullName evidence="2">DUF6924 domain-containing protein</fullName>
    </submittedName>
</protein>
<organism evidence="2 3">
    <name type="scientific">Actinoplanes sichuanensis</name>
    <dbReference type="NCBI Taxonomy" id="512349"/>
    <lineage>
        <taxon>Bacteria</taxon>
        <taxon>Bacillati</taxon>
        <taxon>Actinomycetota</taxon>
        <taxon>Actinomycetes</taxon>
        <taxon>Micromonosporales</taxon>
        <taxon>Micromonosporaceae</taxon>
        <taxon>Actinoplanes</taxon>
    </lineage>
</organism>
<dbReference type="Pfam" id="PF21962">
    <property type="entry name" value="DUF6924"/>
    <property type="match status" value="1"/>
</dbReference>
<evidence type="ECO:0000259" key="1">
    <source>
        <dbReference type="Pfam" id="PF21962"/>
    </source>
</evidence>
<dbReference type="InterPro" id="IPR053832">
    <property type="entry name" value="DUF6924"/>
</dbReference>
<dbReference type="Proteomes" id="UP001597183">
    <property type="component" value="Unassembled WGS sequence"/>
</dbReference>
<accession>A0ABW4AKJ6</accession>
<dbReference type="EMBL" id="JBHTMK010000044">
    <property type="protein sequence ID" value="MFD1370482.1"/>
    <property type="molecule type" value="Genomic_DNA"/>
</dbReference>
<gene>
    <name evidence="2" type="ORF">ACFQ5G_34545</name>
</gene>
<sequence>MAADRARALVARNTCKDLRVLVLPQPEDLHSLVLRIDFSNDTAWAEPSAALASEGASLVSEPRFAGLTVQALVNADAEAGEDDKLTYVFLADATTMTDDEHPLLAIDLYDEPGRVSRVPPRRYADVSANLSIANMDFQEFADAADSSGVYRGFE</sequence>
<reference evidence="3" key="1">
    <citation type="journal article" date="2019" name="Int. J. Syst. Evol. Microbiol.">
        <title>The Global Catalogue of Microorganisms (GCM) 10K type strain sequencing project: providing services to taxonomists for standard genome sequencing and annotation.</title>
        <authorList>
            <consortium name="The Broad Institute Genomics Platform"/>
            <consortium name="The Broad Institute Genome Sequencing Center for Infectious Disease"/>
            <person name="Wu L."/>
            <person name="Ma J."/>
        </authorList>
    </citation>
    <scope>NUCLEOTIDE SEQUENCE [LARGE SCALE GENOMIC DNA]</scope>
    <source>
        <strain evidence="3">CCM 7526</strain>
    </source>
</reference>
<comment type="caution">
    <text evidence="2">The sequence shown here is derived from an EMBL/GenBank/DDBJ whole genome shotgun (WGS) entry which is preliminary data.</text>
</comment>
<name>A0ABW4AKJ6_9ACTN</name>
<evidence type="ECO:0000313" key="2">
    <source>
        <dbReference type="EMBL" id="MFD1370482.1"/>
    </source>
</evidence>
<feature type="domain" description="DUF6924" evidence="1">
    <location>
        <begin position="31"/>
        <end position="153"/>
    </location>
</feature>
<dbReference type="RefSeq" id="WP_317793747.1">
    <property type="nucleotide sequence ID" value="NZ_AP028461.1"/>
</dbReference>
<evidence type="ECO:0000313" key="3">
    <source>
        <dbReference type="Proteomes" id="UP001597183"/>
    </source>
</evidence>
<keyword evidence="3" id="KW-1185">Reference proteome</keyword>